<feature type="transmembrane region" description="Helical" evidence="1">
    <location>
        <begin position="275"/>
        <end position="294"/>
    </location>
</feature>
<feature type="transmembrane region" description="Helical" evidence="1">
    <location>
        <begin position="139"/>
        <end position="159"/>
    </location>
</feature>
<keyword evidence="1" id="KW-0812">Transmembrane</keyword>
<comment type="caution">
    <text evidence="2">The sequence shown here is derived from an EMBL/GenBank/DDBJ whole genome shotgun (WGS) entry which is preliminary data.</text>
</comment>
<proteinExistence type="predicted"/>
<feature type="transmembrane region" description="Helical" evidence="1">
    <location>
        <begin position="75"/>
        <end position="95"/>
    </location>
</feature>
<feature type="transmembrane region" description="Helical" evidence="1">
    <location>
        <begin position="180"/>
        <end position="203"/>
    </location>
</feature>
<keyword evidence="1" id="KW-1133">Transmembrane helix</keyword>
<sequence length="309" mass="36034">MKMKPKENLTKIKDSLLQSIRKVFIQELYVEGEDPPKSYFGERKFFGLYGIFLIYSFLVLIGINFPGPYLDVLTFGNPFVFGNALVAFFLVLSILYSVDKIRIFFFEKHTAIKQIILYVVIISSFFILFSYVYDINTNLISYLLGLSTFWLVLLSIRFYMYSRKFATKIEAKFITKYSSFCRFIAFIAPYFILGVLVVMALFYRSLLVYISLDFFGPFAPSEAVGVYELEMRLIMPLIYFSLILTLLFIIFEFVFTRRRAETKRAGLFDNYTFSLIVLFIFFFQVFQLTLFLILNPVTITALKATVGAN</sequence>
<evidence type="ECO:0000313" key="2">
    <source>
        <dbReference type="EMBL" id="GAG62660.1"/>
    </source>
</evidence>
<dbReference type="AlphaFoldDB" id="X0Z0X6"/>
<feature type="transmembrane region" description="Helical" evidence="1">
    <location>
        <begin position="45"/>
        <end position="63"/>
    </location>
</feature>
<organism evidence="2">
    <name type="scientific">marine sediment metagenome</name>
    <dbReference type="NCBI Taxonomy" id="412755"/>
    <lineage>
        <taxon>unclassified sequences</taxon>
        <taxon>metagenomes</taxon>
        <taxon>ecological metagenomes</taxon>
    </lineage>
</organism>
<gene>
    <name evidence="2" type="ORF">S01H4_20244</name>
</gene>
<keyword evidence="1" id="KW-0472">Membrane</keyword>
<dbReference type="EMBL" id="BART01009086">
    <property type="protein sequence ID" value="GAG62660.1"/>
    <property type="molecule type" value="Genomic_DNA"/>
</dbReference>
<name>X0Z0X6_9ZZZZ</name>
<feature type="transmembrane region" description="Helical" evidence="1">
    <location>
        <begin position="115"/>
        <end position="133"/>
    </location>
</feature>
<feature type="non-terminal residue" evidence="2">
    <location>
        <position position="309"/>
    </location>
</feature>
<evidence type="ECO:0000256" key="1">
    <source>
        <dbReference type="SAM" id="Phobius"/>
    </source>
</evidence>
<reference evidence="2" key="1">
    <citation type="journal article" date="2014" name="Front. Microbiol.">
        <title>High frequency of phylogenetically diverse reductive dehalogenase-homologous genes in deep subseafloor sedimentary metagenomes.</title>
        <authorList>
            <person name="Kawai M."/>
            <person name="Futagami T."/>
            <person name="Toyoda A."/>
            <person name="Takaki Y."/>
            <person name="Nishi S."/>
            <person name="Hori S."/>
            <person name="Arai W."/>
            <person name="Tsubouchi T."/>
            <person name="Morono Y."/>
            <person name="Uchiyama I."/>
            <person name="Ito T."/>
            <person name="Fujiyama A."/>
            <person name="Inagaki F."/>
            <person name="Takami H."/>
        </authorList>
    </citation>
    <scope>NUCLEOTIDE SEQUENCE</scope>
    <source>
        <strain evidence="2">Expedition CK06-06</strain>
    </source>
</reference>
<feature type="transmembrane region" description="Helical" evidence="1">
    <location>
        <begin position="233"/>
        <end position="255"/>
    </location>
</feature>
<protein>
    <submittedName>
        <fullName evidence="2">Uncharacterized protein</fullName>
    </submittedName>
</protein>
<accession>X0Z0X6</accession>